<dbReference type="Proteomes" id="UP000031675">
    <property type="component" value="Unassembled WGS sequence"/>
</dbReference>
<feature type="region of interest" description="Disordered" evidence="1">
    <location>
        <begin position="170"/>
        <end position="196"/>
    </location>
</feature>
<dbReference type="SUPFAM" id="SSF56219">
    <property type="entry name" value="DNase I-like"/>
    <property type="match status" value="1"/>
</dbReference>
<organism evidence="3 4">
    <name type="scientific">Streptomonospora alba</name>
    <dbReference type="NCBI Taxonomy" id="183763"/>
    <lineage>
        <taxon>Bacteria</taxon>
        <taxon>Bacillati</taxon>
        <taxon>Actinomycetota</taxon>
        <taxon>Actinomycetes</taxon>
        <taxon>Streptosporangiales</taxon>
        <taxon>Nocardiopsidaceae</taxon>
        <taxon>Streptomonospora</taxon>
    </lineage>
</organism>
<evidence type="ECO:0000313" key="4">
    <source>
        <dbReference type="Proteomes" id="UP000031675"/>
    </source>
</evidence>
<dbReference type="EMBL" id="JROO01000043">
    <property type="protein sequence ID" value="KIH97100.1"/>
    <property type="molecule type" value="Genomic_DNA"/>
</dbReference>
<dbReference type="Pfam" id="PF03372">
    <property type="entry name" value="Exo_endo_phos"/>
    <property type="match status" value="1"/>
</dbReference>
<protein>
    <recommendedName>
        <fullName evidence="2">Endonuclease/exonuclease/phosphatase domain-containing protein</fullName>
    </recommendedName>
</protein>
<evidence type="ECO:0000259" key="2">
    <source>
        <dbReference type="Pfam" id="PF03372"/>
    </source>
</evidence>
<reference evidence="4" key="1">
    <citation type="journal article" date="2015" name="Chem. Biol.">
        <title>Structure, bioactivity, and resistance mechanism of streptomonomicin, an unusual lasso Peptide from an understudied halophilic actinomycete.</title>
        <authorList>
            <person name="Metelev M."/>
            <person name="Tietz J.I."/>
            <person name="Melby J.O."/>
            <person name="Blair P.M."/>
            <person name="Zhu L."/>
            <person name="Livnat I."/>
            <person name="Severinov K."/>
            <person name="Mitchell D.A."/>
        </authorList>
    </citation>
    <scope>NUCLEOTIDE SEQUENCE [LARGE SCALE GENOMIC DNA]</scope>
    <source>
        <strain evidence="4">YIM 90003</strain>
    </source>
</reference>
<evidence type="ECO:0000256" key="1">
    <source>
        <dbReference type="SAM" id="MobiDB-lite"/>
    </source>
</evidence>
<keyword evidence="4" id="KW-1185">Reference proteome</keyword>
<comment type="caution">
    <text evidence="3">The sequence shown here is derived from an EMBL/GenBank/DDBJ whole genome shotgun (WGS) entry which is preliminary data.</text>
</comment>
<feature type="domain" description="Endonuclease/exonuclease/phosphatase" evidence="2">
    <location>
        <begin position="23"/>
        <end position="261"/>
    </location>
</feature>
<dbReference type="InterPro" id="IPR036691">
    <property type="entry name" value="Endo/exonu/phosph_ase_sf"/>
</dbReference>
<name>A0A0C2JDU7_9ACTN</name>
<proteinExistence type="predicted"/>
<sequence>MTPPSKQIRIASQNLKHGGIQTGDGRPDDRWPTIAADLRTVQPDIVCLQECHGWSDHLRAQVYRAEQDLGMRLAGLVRGRAVGGNAVFYRPEAMAQCGWADAYAQETYTGLGVALFDVAGWSQRLAVASTHLTTTSAEAAIDEAMRVADRITRYSAYGVMIGDINTHPVRDGGRAPDAATAKPLDRAARWDSDDQPDRRVAHRLHRAGLVDAADHLAQKSGDTRLYAPTGHGGIRVDQALVTAPLTAKLTTYERVETASDHTGIVIGIDL</sequence>
<dbReference type="STRING" id="183763.LP52_21275"/>
<dbReference type="GO" id="GO:0003824">
    <property type="term" value="F:catalytic activity"/>
    <property type="evidence" value="ECO:0007669"/>
    <property type="project" value="InterPro"/>
</dbReference>
<dbReference type="Gene3D" id="3.60.10.10">
    <property type="entry name" value="Endonuclease/exonuclease/phosphatase"/>
    <property type="match status" value="1"/>
</dbReference>
<dbReference type="InterPro" id="IPR005135">
    <property type="entry name" value="Endo/exonuclease/phosphatase"/>
</dbReference>
<dbReference type="RefSeq" id="WP_040276124.1">
    <property type="nucleotide sequence ID" value="NZ_JROO01000043.1"/>
</dbReference>
<feature type="compositionally biased region" description="Basic and acidic residues" evidence="1">
    <location>
        <begin position="183"/>
        <end position="196"/>
    </location>
</feature>
<dbReference type="AlphaFoldDB" id="A0A0C2JDU7"/>
<accession>A0A0C2JDU7</accession>
<evidence type="ECO:0000313" key="3">
    <source>
        <dbReference type="EMBL" id="KIH97100.1"/>
    </source>
</evidence>
<dbReference type="OrthoDB" id="3436161at2"/>
<gene>
    <name evidence="3" type="ORF">LP52_21275</name>
</gene>